<reference evidence="1" key="1">
    <citation type="journal article" date="2021" name="Proc. Natl. Acad. Sci. U.S.A.">
        <title>A Catalog of Tens of Thousands of Viruses from Human Metagenomes Reveals Hidden Associations with Chronic Diseases.</title>
        <authorList>
            <person name="Tisza M.J."/>
            <person name="Buck C.B."/>
        </authorList>
    </citation>
    <scope>NUCLEOTIDE SEQUENCE</scope>
    <source>
        <strain evidence="1">CtdNl2</strain>
    </source>
</reference>
<organism evidence="1">
    <name type="scientific">Myoviridae sp. ctdNl2</name>
    <dbReference type="NCBI Taxonomy" id="2825140"/>
    <lineage>
        <taxon>Viruses</taxon>
        <taxon>Duplodnaviria</taxon>
        <taxon>Heunggongvirae</taxon>
        <taxon>Uroviricota</taxon>
        <taxon>Caudoviricetes</taxon>
    </lineage>
</organism>
<protein>
    <submittedName>
        <fullName evidence="1">Uncharacterized protein</fullName>
    </submittedName>
</protein>
<evidence type="ECO:0000313" key="1">
    <source>
        <dbReference type="EMBL" id="DAE18213.1"/>
    </source>
</evidence>
<accession>A0A8S5QHI1</accession>
<proteinExistence type="predicted"/>
<name>A0A8S5QHI1_9CAUD</name>
<sequence>MCVKSLPKSGYYGWIQCMSEYLCYNGLISGKDMLSIIDDCHQRGKLNYYEYKDLRKLVIEKYL</sequence>
<dbReference type="EMBL" id="BK015652">
    <property type="protein sequence ID" value="DAE18213.1"/>
    <property type="molecule type" value="Genomic_DNA"/>
</dbReference>